<evidence type="ECO:0000256" key="2">
    <source>
        <dbReference type="ARBA" id="ARBA00022692"/>
    </source>
</evidence>
<evidence type="ECO:0000256" key="3">
    <source>
        <dbReference type="ARBA" id="ARBA00022989"/>
    </source>
</evidence>
<dbReference type="Proteomes" id="UP000070444">
    <property type="component" value="Unassembled WGS sequence"/>
</dbReference>
<feature type="transmembrane region" description="Helical" evidence="5">
    <location>
        <begin position="428"/>
        <end position="448"/>
    </location>
</feature>
<dbReference type="GO" id="GO:0016020">
    <property type="term" value="C:membrane"/>
    <property type="evidence" value="ECO:0007669"/>
    <property type="project" value="UniProtKB-SubCell"/>
</dbReference>
<gene>
    <name evidence="7" type="ORF">CONCODRAFT_42634</name>
</gene>
<dbReference type="AlphaFoldDB" id="A0A137NXW9"/>
<dbReference type="GO" id="GO:0055085">
    <property type="term" value="P:transmembrane transport"/>
    <property type="evidence" value="ECO:0007669"/>
    <property type="project" value="InterPro"/>
</dbReference>
<keyword evidence="8" id="KW-1185">Reference proteome</keyword>
<reference evidence="7 8" key="1">
    <citation type="journal article" date="2015" name="Genome Biol. Evol.">
        <title>Phylogenomic analyses indicate that early fungi evolved digesting cell walls of algal ancestors of land plants.</title>
        <authorList>
            <person name="Chang Y."/>
            <person name="Wang S."/>
            <person name="Sekimoto S."/>
            <person name="Aerts A.L."/>
            <person name="Choi C."/>
            <person name="Clum A."/>
            <person name="LaButti K.M."/>
            <person name="Lindquist E.A."/>
            <person name="Yee Ngan C."/>
            <person name="Ohm R.A."/>
            <person name="Salamov A.A."/>
            <person name="Grigoriev I.V."/>
            <person name="Spatafora J.W."/>
            <person name="Berbee M.L."/>
        </authorList>
    </citation>
    <scope>NUCLEOTIDE SEQUENCE [LARGE SCALE GENOMIC DNA]</scope>
    <source>
        <strain evidence="7 8">NRRL 28638</strain>
    </source>
</reference>
<feature type="transmembrane region" description="Helical" evidence="5">
    <location>
        <begin position="221"/>
        <end position="240"/>
    </location>
</feature>
<dbReference type="EMBL" id="KQ964623">
    <property type="protein sequence ID" value="KXN67635.1"/>
    <property type="molecule type" value="Genomic_DNA"/>
</dbReference>
<dbReference type="OrthoDB" id="288203at2759"/>
<evidence type="ECO:0000256" key="4">
    <source>
        <dbReference type="ARBA" id="ARBA00023136"/>
    </source>
</evidence>
<accession>A0A137NXW9</accession>
<evidence type="ECO:0000256" key="5">
    <source>
        <dbReference type="SAM" id="Phobius"/>
    </source>
</evidence>
<dbReference type="InterPro" id="IPR001902">
    <property type="entry name" value="SLC26A/SulP_fam"/>
</dbReference>
<feature type="domain" description="SLC26A/SulP transporter" evidence="6">
    <location>
        <begin position="61"/>
        <end position="438"/>
    </location>
</feature>
<feature type="transmembrane region" description="Helical" evidence="5">
    <location>
        <begin position="143"/>
        <end position="162"/>
    </location>
</feature>
<keyword evidence="2 5" id="KW-0812">Transmembrane</keyword>
<dbReference type="Pfam" id="PF00916">
    <property type="entry name" value="Sulfate_transp"/>
    <property type="match status" value="1"/>
</dbReference>
<dbReference type="InterPro" id="IPR011547">
    <property type="entry name" value="SLC26A/SulP_dom"/>
</dbReference>
<feature type="transmembrane region" description="Helical" evidence="5">
    <location>
        <begin position="21"/>
        <end position="37"/>
    </location>
</feature>
<keyword evidence="4 5" id="KW-0472">Membrane</keyword>
<evidence type="ECO:0000259" key="6">
    <source>
        <dbReference type="Pfam" id="PF00916"/>
    </source>
</evidence>
<sequence length="461" mass="51319">MRLDNTPISTKDKLESIKQSFNYYFKLISAFFRWAWLNTPNYLRSIVPISQWLRYYNLRWLWSDVFSGITMTLVLIPQSIAYAKMMNIPAQYGLYSAALSPVLYGISATCREASVGPTAILAGTMSKSLARIVAANPHLSPEVVANSLAVCVGAIMIILGFLRAGDLIDFIPKSITMGFINGTALSIFVSQLPKLLGVPVDSTADSTPVLIYNIFKNLPKINYVDLLFGVGSIIMYIVLCKINTKFNLKIKYLLTLIVICVFMLIAFCIFKFHPDFKLSILRHMDINFRFTFPTVQPEIWAEAQSLVISIFLVCTMEHTAVTRKFSTRAMYLVDNSQEWLALGFANFASSCFAGFPVSASLPRSIVQSDCLAKTPISNVITGCLVLVVIYALTSVFYYLPMPIVASVILIASYNLLDSISLWRRLFKINWIDGSIAFIAAALTFLWGIEIGVYTGLGLSLA</sequence>
<feature type="transmembrane region" description="Helical" evidence="5">
    <location>
        <begin position="397"/>
        <end position="416"/>
    </location>
</feature>
<feature type="transmembrane region" description="Helical" evidence="5">
    <location>
        <begin position="57"/>
        <end position="76"/>
    </location>
</feature>
<name>A0A137NXW9_CONC2</name>
<feature type="non-terminal residue" evidence="7">
    <location>
        <position position="461"/>
    </location>
</feature>
<feature type="transmembrane region" description="Helical" evidence="5">
    <location>
        <begin position="370"/>
        <end position="391"/>
    </location>
</feature>
<keyword evidence="3 5" id="KW-1133">Transmembrane helix</keyword>
<organism evidence="7 8">
    <name type="scientific">Conidiobolus coronatus (strain ATCC 28846 / CBS 209.66 / NRRL 28638)</name>
    <name type="common">Delacroixia coronata</name>
    <dbReference type="NCBI Taxonomy" id="796925"/>
    <lineage>
        <taxon>Eukaryota</taxon>
        <taxon>Fungi</taxon>
        <taxon>Fungi incertae sedis</taxon>
        <taxon>Zoopagomycota</taxon>
        <taxon>Entomophthoromycotina</taxon>
        <taxon>Entomophthoromycetes</taxon>
        <taxon>Entomophthorales</taxon>
        <taxon>Ancylistaceae</taxon>
        <taxon>Conidiobolus</taxon>
    </lineage>
</organism>
<evidence type="ECO:0000313" key="8">
    <source>
        <dbReference type="Proteomes" id="UP000070444"/>
    </source>
</evidence>
<protein>
    <recommendedName>
        <fullName evidence="6">SLC26A/SulP transporter domain-containing protein</fullName>
    </recommendedName>
</protein>
<feature type="transmembrane region" description="Helical" evidence="5">
    <location>
        <begin position="339"/>
        <end position="358"/>
    </location>
</feature>
<evidence type="ECO:0000256" key="1">
    <source>
        <dbReference type="ARBA" id="ARBA00004141"/>
    </source>
</evidence>
<comment type="subcellular location">
    <subcellularLocation>
        <location evidence="1">Membrane</location>
        <topology evidence="1">Multi-pass membrane protein</topology>
    </subcellularLocation>
</comment>
<dbReference type="PANTHER" id="PTHR11814">
    <property type="entry name" value="SULFATE TRANSPORTER"/>
    <property type="match status" value="1"/>
</dbReference>
<proteinExistence type="predicted"/>
<dbReference type="STRING" id="796925.A0A137NXW9"/>
<evidence type="ECO:0000313" key="7">
    <source>
        <dbReference type="EMBL" id="KXN67635.1"/>
    </source>
</evidence>
<feature type="transmembrane region" description="Helical" evidence="5">
    <location>
        <begin position="252"/>
        <end position="272"/>
    </location>
</feature>